<dbReference type="Proteomes" id="UP000295611">
    <property type="component" value="Unassembled WGS sequence"/>
</dbReference>
<evidence type="ECO:0000313" key="2">
    <source>
        <dbReference type="Proteomes" id="UP000295611"/>
    </source>
</evidence>
<name>A0A4R7BA22_9NEIS</name>
<reference evidence="1 2" key="1">
    <citation type="submission" date="2019-03" db="EMBL/GenBank/DDBJ databases">
        <title>Genomic Encyclopedia of Type Strains, Phase III (KMG-III): the genomes of soil and plant-associated and newly described type strains.</title>
        <authorList>
            <person name="Whitman W."/>
        </authorList>
    </citation>
    <scope>NUCLEOTIDE SEQUENCE [LARGE SCALE GENOMIC DNA]</scope>
    <source>
        <strain evidence="1 2">CECT 8976</strain>
    </source>
</reference>
<comment type="caution">
    <text evidence="1">The sequence shown here is derived from an EMBL/GenBank/DDBJ whole genome shotgun (WGS) entry which is preliminary data.</text>
</comment>
<dbReference type="AlphaFoldDB" id="A0A4R7BA22"/>
<proteinExistence type="predicted"/>
<organism evidence="1 2">
    <name type="scientific">Paludibacterium purpuratum</name>
    <dbReference type="NCBI Taxonomy" id="1144873"/>
    <lineage>
        <taxon>Bacteria</taxon>
        <taxon>Pseudomonadati</taxon>
        <taxon>Pseudomonadota</taxon>
        <taxon>Betaproteobacteria</taxon>
        <taxon>Neisseriales</taxon>
        <taxon>Chromobacteriaceae</taxon>
        <taxon>Paludibacterium</taxon>
    </lineage>
</organism>
<evidence type="ECO:0000313" key="1">
    <source>
        <dbReference type="EMBL" id="TDR80695.1"/>
    </source>
</evidence>
<sequence>MRHNVCAIEENTIDFSPAHDTLFARSATHLIWIGLTTLPV</sequence>
<keyword evidence="2" id="KW-1185">Reference proteome</keyword>
<gene>
    <name evidence="1" type="ORF">DFP86_104195</name>
</gene>
<dbReference type="EMBL" id="SNZP01000004">
    <property type="protein sequence ID" value="TDR80695.1"/>
    <property type="molecule type" value="Genomic_DNA"/>
</dbReference>
<accession>A0A4R7BA22</accession>
<protein>
    <submittedName>
        <fullName evidence="1">Uncharacterized protein</fullName>
    </submittedName>
</protein>